<protein>
    <submittedName>
        <fullName evidence="1">Uncharacterized protein</fullName>
    </submittedName>
</protein>
<dbReference type="EMBL" id="AP026867">
    <property type="protein sequence ID" value="BDS11310.1"/>
    <property type="molecule type" value="Genomic_DNA"/>
</dbReference>
<evidence type="ECO:0000313" key="1">
    <source>
        <dbReference type="EMBL" id="BDS11310.1"/>
    </source>
</evidence>
<gene>
    <name evidence="1" type="ORF">AsAng_0020220</name>
</gene>
<proteinExistence type="predicted"/>
<organism evidence="1 2">
    <name type="scientific">Aureispira anguillae</name>
    <dbReference type="NCBI Taxonomy" id="2864201"/>
    <lineage>
        <taxon>Bacteria</taxon>
        <taxon>Pseudomonadati</taxon>
        <taxon>Bacteroidota</taxon>
        <taxon>Saprospiria</taxon>
        <taxon>Saprospirales</taxon>
        <taxon>Saprospiraceae</taxon>
        <taxon>Aureispira</taxon>
    </lineage>
</organism>
<dbReference type="KEGG" id="aup:AsAng_0020220"/>
<evidence type="ECO:0000313" key="2">
    <source>
        <dbReference type="Proteomes" id="UP001060919"/>
    </source>
</evidence>
<reference evidence="1" key="1">
    <citation type="submission" date="2022-09" db="EMBL/GenBank/DDBJ databases">
        <title>Aureispira anguillicida sp. nov., isolated from Leptocephalus of Japanese eel Anguilla japonica.</title>
        <authorList>
            <person name="Yuasa K."/>
            <person name="Mekata T."/>
            <person name="Ikunari K."/>
        </authorList>
    </citation>
    <scope>NUCLEOTIDE SEQUENCE</scope>
    <source>
        <strain evidence="1">EL160426</strain>
    </source>
</reference>
<accession>A0A915YE05</accession>
<dbReference type="Proteomes" id="UP001060919">
    <property type="component" value="Chromosome"/>
</dbReference>
<sequence length="44" mass="5293">MKTNLFYKNLYKLNNQHIAEMALNSFLERSKLIKGFILLNIFIF</sequence>
<keyword evidence="2" id="KW-1185">Reference proteome</keyword>
<dbReference type="AlphaFoldDB" id="A0A915YE05"/>
<name>A0A915YE05_9BACT</name>